<evidence type="ECO:0000313" key="2">
    <source>
        <dbReference type="Proteomes" id="UP000076502"/>
    </source>
</evidence>
<sequence length="99" mass="11321">MAAILSIPNGLPLQSKSPRTSELNVSSNHHIHYDTKSSNNKYFPRISKSPCNVSAPYSESIHLQARFIVKNRARRARFVNERKAMIPSRIGARSRYLKR</sequence>
<evidence type="ECO:0000313" key="1">
    <source>
        <dbReference type="EMBL" id="KZC12098.1"/>
    </source>
</evidence>
<accession>A0A154PLE1</accession>
<organism evidence="1 2">
    <name type="scientific">Dufourea novaeangliae</name>
    <name type="common">Sweat bee</name>
    <dbReference type="NCBI Taxonomy" id="178035"/>
    <lineage>
        <taxon>Eukaryota</taxon>
        <taxon>Metazoa</taxon>
        <taxon>Ecdysozoa</taxon>
        <taxon>Arthropoda</taxon>
        <taxon>Hexapoda</taxon>
        <taxon>Insecta</taxon>
        <taxon>Pterygota</taxon>
        <taxon>Neoptera</taxon>
        <taxon>Endopterygota</taxon>
        <taxon>Hymenoptera</taxon>
        <taxon>Apocrita</taxon>
        <taxon>Aculeata</taxon>
        <taxon>Apoidea</taxon>
        <taxon>Anthophila</taxon>
        <taxon>Halictidae</taxon>
        <taxon>Rophitinae</taxon>
        <taxon>Dufourea</taxon>
    </lineage>
</organism>
<protein>
    <submittedName>
        <fullName evidence="1">Uncharacterized protein</fullName>
    </submittedName>
</protein>
<keyword evidence="2" id="KW-1185">Reference proteome</keyword>
<dbReference type="Proteomes" id="UP000076502">
    <property type="component" value="Unassembled WGS sequence"/>
</dbReference>
<dbReference type="EMBL" id="KQ434938">
    <property type="protein sequence ID" value="KZC12098.1"/>
    <property type="molecule type" value="Genomic_DNA"/>
</dbReference>
<gene>
    <name evidence="1" type="ORF">WN55_03179</name>
</gene>
<dbReference type="AlphaFoldDB" id="A0A154PLE1"/>
<proteinExistence type="predicted"/>
<reference evidence="1 2" key="1">
    <citation type="submission" date="2015-07" db="EMBL/GenBank/DDBJ databases">
        <title>The genome of Dufourea novaeangliae.</title>
        <authorList>
            <person name="Pan H."/>
            <person name="Kapheim K."/>
        </authorList>
    </citation>
    <scope>NUCLEOTIDE SEQUENCE [LARGE SCALE GENOMIC DNA]</scope>
    <source>
        <strain evidence="1">0120121106</strain>
        <tissue evidence="1">Whole body</tissue>
    </source>
</reference>
<name>A0A154PLE1_DUFNO</name>